<dbReference type="RefSeq" id="WP_247994471.1">
    <property type="nucleotide sequence ID" value="NZ_CP096019.1"/>
</dbReference>
<proteinExistence type="predicted"/>
<dbReference type="SUPFAM" id="SSF48317">
    <property type="entry name" value="Acid phosphatase/Vanadium-dependent haloperoxidase"/>
    <property type="match status" value="1"/>
</dbReference>
<reference evidence="1" key="1">
    <citation type="submission" date="2022-04" db="EMBL/GenBank/DDBJ databases">
        <title>Halocatena sp. nov., isolated from a salt lake.</title>
        <authorList>
            <person name="Cui H.-L."/>
        </authorList>
    </citation>
    <scope>NUCLEOTIDE SEQUENCE</scope>
    <source>
        <strain evidence="1">AD-1</strain>
    </source>
</reference>
<evidence type="ECO:0000313" key="1">
    <source>
        <dbReference type="EMBL" id="UPM43812.1"/>
    </source>
</evidence>
<name>A0A8U0A403_9EURY</name>
<accession>A0A8U0A403</accession>
<dbReference type="EMBL" id="CP096019">
    <property type="protein sequence ID" value="UPM43812.1"/>
    <property type="molecule type" value="Genomic_DNA"/>
</dbReference>
<dbReference type="AlphaFoldDB" id="A0A8U0A403"/>
<protein>
    <submittedName>
        <fullName evidence="1">Uncharacterized protein</fullName>
    </submittedName>
</protein>
<dbReference type="Gene3D" id="1.10.606.10">
    <property type="entry name" value="Vanadium-containing Chloroperoxidase, domain 2"/>
    <property type="match status" value="1"/>
</dbReference>
<dbReference type="InterPro" id="IPR036938">
    <property type="entry name" value="PAP2/HPO_sf"/>
</dbReference>
<evidence type="ECO:0000313" key="2">
    <source>
        <dbReference type="Proteomes" id="UP000831768"/>
    </source>
</evidence>
<gene>
    <name evidence="1" type="ORF">MW046_05040</name>
</gene>
<dbReference type="Proteomes" id="UP000831768">
    <property type="component" value="Chromosome"/>
</dbReference>
<organism evidence="1 2">
    <name type="scientific">Halocatena salina</name>
    <dbReference type="NCBI Taxonomy" id="2934340"/>
    <lineage>
        <taxon>Archaea</taxon>
        <taxon>Methanobacteriati</taxon>
        <taxon>Methanobacteriota</taxon>
        <taxon>Stenosarchaea group</taxon>
        <taxon>Halobacteria</taxon>
        <taxon>Halobacteriales</taxon>
        <taxon>Natronomonadaceae</taxon>
        <taxon>Halocatena</taxon>
    </lineage>
</organism>
<dbReference type="KEGG" id="haad:MW046_05040"/>
<dbReference type="InterPro" id="IPR016119">
    <property type="entry name" value="Br/Cl_peroxidase_C"/>
</dbReference>
<keyword evidence="2" id="KW-1185">Reference proteome</keyword>
<dbReference type="GO" id="GO:0004601">
    <property type="term" value="F:peroxidase activity"/>
    <property type="evidence" value="ECO:0007669"/>
    <property type="project" value="InterPro"/>
</dbReference>
<sequence>MEKDGDGDPYLEEFVSVDAHETVMRPLVQNRDGYGGIPQGDERRFISPQSVHSFPTEGMDSWSGTIPPAPAPDSDHMAGEMIDLYWMSALRDRPFDTYDGDITNEDIAADLTAIVEADLETIDYGPNLSQFLIQDGMFGAFPVSPKIKTFHRGQDYGTTRDEWLGLIAGRGKGAEASPPESRLTVGPNTWSVLIVNVLGSDQAPWWATFAVQHNLKHGHGYDIAVDDLVGPETWQALVDRL</sequence>
<dbReference type="GeneID" id="71927389"/>